<dbReference type="Proteomes" id="UP000192247">
    <property type="component" value="Unassembled WGS sequence"/>
</dbReference>
<dbReference type="InParanoid" id="A0A1V9XLK3"/>
<dbReference type="AlphaFoldDB" id="A0A1V9XLK3"/>
<comment type="caution">
    <text evidence="2">The sequence shown here is derived from an EMBL/GenBank/DDBJ whole genome shotgun (WGS) entry which is preliminary data.</text>
</comment>
<organism evidence="2 3">
    <name type="scientific">Tropilaelaps mercedesae</name>
    <dbReference type="NCBI Taxonomy" id="418985"/>
    <lineage>
        <taxon>Eukaryota</taxon>
        <taxon>Metazoa</taxon>
        <taxon>Ecdysozoa</taxon>
        <taxon>Arthropoda</taxon>
        <taxon>Chelicerata</taxon>
        <taxon>Arachnida</taxon>
        <taxon>Acari</taxon>
        <taxon>Parasitiformes</taxon>
        <taxon>Mesostigmata</taxon>
        <taxon>Gamasina</taxon>
        <taxon>Dermanyssoidea</taxon>
        <taxon>Laelapidae</taxon>
        <taxon>Tropilaelaps</taxon>
    </lineage>
</organism>
<feature type="non-terminal residue" evidence="2">
    <location>
        <position position="1"/>
    </location>
</feature>
<sequence>PAIIHCGNCLTDHLQVSSIHQAFLAPQASYSWAIYPDEFIRYPILVNITITSENLPLRVCYERQNTTQQRVPIEEEHCEDAPANVPLAKNFVDLCQPQEKIGSHDATVPNVMKSAKCEMVHFKVTALPRRPGVPFKECTHPDCKFPDETRVEIAYFAEFEDNLLQTSNKFDTFHYLPSHDEKDYNAEHLLEVPDRPSVFRRDSQEVFEHSQHEKSYTNTRTELKRPNAKPAEPQWRTQEERISKWQTGRAKEINEKHLFGEYQQQMDSYDNIPVKDLDRRRPVDYFNDRPSRKPQPINEIIDQPPMFAKLPSLIEEPPHPLEMAQVCSASKQTNFLQSLDQFLFILDKLEDGNPSLTVKQGKADDSTTKTVDDSVLLVSERCHLYHLLSYSKERQLEHGIIALDFDESIAVALNPVLLGILGSPSLVGESSRSVQHIAKSLNHAIEVQHGADSRITILNALTFGGYILGLHANLTSATSLHALLAGYYSTRGVDRFMRARPDQISNVGSLLQLGVCRRYDLFPSDVITGSLEKEFLNFYRAFAYAYPGLVAGVTETLVMGSATRIIKKITRATEQKLLSMPSFCDDGPALAIVN</sequence>
<feature type="region of interest" description="Disordered" evidence="1">
    <location>
        <begin position="206"/>
        <end position="239"/>
    </location>
</feature>
<gene>
    <name evidence="2" type="ORF">BIW11_09145</name>
</gene>
<reference evidence="2 3" key="1">
    <citation type="journal article" date="2017" name="Gigascience">
        <title>Draft genome of the honey bee ectoparasitic mite, Tropilaelaps mercedesae, is shaped by the parasitic life history.</title>
        <authorList>
            <person name="Dong X."/>
            <person name="Armstrong S.D."/>
            <person name="Xia D."/>
            <person name="Makepeace B.L."/>
            <person name="Darby A.C."/>
            <person name="Kadowaki T."/>
        </authorList>
    </citation>
    <scope>NUCLEOTIDE SEQUENCE [LARGE SCALE GENOMIC DNA]</scope>
    <source>
        <strain evidence="2">Wuxi-XJTLU</strain>
    </source>
</reference>
<name>A0A1V9XLK3_9ACAR</name>
<feature type="compositionally biased region" description="Basic and acidic residues" evidence="1">
    <location>
        <begin position="206"/>
        <end position="225"/>
    </location>
</feature>
<dbReference type="EMBL" id="MNPL01008176">
    <property type="protein sequence ID" value="OQR74346.1"/>
    <property type="molecule type" value="Genomic_DNA"/>
</dbReference>
<feature type="non-terminal residue" evidence="2">
    <location>
        <position position="594"/>
    </location>
</feature>
<evidence type="ECO:0000313" key="3">
    <source>
        <dbReference type="Proteomes" id="UP000192247"/>
    </source>
</evidence>
<evidence type="ECO:0000256" key="1">
    <source>
        <dbReference type="SAM" id="MobiDB-lite"/>
    </source>
</evidence>
<evidence type="ECO:0000313" key="2">
    <source>
        <dbReference type="EMBL" id="OQR74346.1"/>
    </source>
</evidence>
<keyword evidence="3" id="KW-1185">Reference proteome</keyword>
<proteinExistence type="predicted"/>
<accession>A0A1V9XLK3</accession>
<protein>
    <submittedName>
        <fullName evidence="2">Uncharacterized protein</fullName>
    </submittedName>
</protein>